<dbReference type="RefSeq" id="WP_121198818.1">
    <property type="nucleotide sequence ID" value="NZ_RBKU01000001.1"/>
</dbReference>
<dbReference type="EMBL" id="RBKU01000001">
    <property type="protein sequence ID" value="RKR83303.1"/>
    <property type="molecule type" value="Genomic_DNA"/>
</dbReference>
<gene>
    <name evidence="1" type="ORF">BDD43_3508</name>
</gene>
<keyword evidence="2" id="KW-1185">Reference proteome</keyword>
<evidence type="ECO:0000313" key="2">
    <source>
        <dbReference type="Proteomes" id="UP000268007"/>
    </source>
</evidence>
<proteinExistence type="predicted"/>
<accession>A0A495J398</accession>
<organism evidence="1 2">
    <name type="scientific">Mucilaginibacter gracilis</name>
    <dbReference type="NCBI Taxonomy" id="423350"/>
    <lineage>
        <taxon>Bacteria</taxon>
        <taxon>Pseudomonadati</taxon>
        <taxon>Bacteroidota</taxon>
        <taxon>Sphingobacteriia</taxon>
        <taxon>Sphingobacteriales</taxon>
        <taxon>Sphingobacteriaceae</taxon>
        <taxon>Mucilaginibacter</taxon>
    </lineage>
</organism>
<reference evidence="1 2" key="1">
    <citation type="submission" date="2018-10" db="EMBL/GenBank/DDBJ databases">
        <title>Genomic Encyclopedia of Archaeal and Bacterial Type Strains, Phase II (KMG-II): from individual species to whole genera.</title>
        <authorList>
            <person name="Goeker M."/>
        </authorList>
    </citation>
    <scope>NUCLEOTIDE SEQUENCE [LARGE SCALE GENOMIC DNA]</scope>
    <source>
        <strain evidence="1 2">DSM 18602</strain>
    </source>
</reference>
<comment type="caution">
    <text evidence="1">The sequence shown here is derived from an EMBL/GenBank/DDBJ whole genome shotgun (WGS) entry which is preliminary data.</text>
</comment>
<dbReference type="Proteomes" id="UP000268007">
    <property type="component" value="Unassembled WGS sequence"/>
</dbReference>
<evidence type="ECO:0000313" key="1">
    <source>
        <dbReference type="EMBL" id="RKR83303.1"/>
    </source>
</evidence>
<dbReference type="AlphaFoldDB" id="A0A495J398"/>
<protein>
    <submittedName>
        <fullName evidence="1">Uncharacterized protein</fullName>
    </submittedName>
</protein>
<sequence length="91" mass="10514">MATEFQKKEKIEIIKDVAAGRLDPNVAKLLLEHFHTNRLVILVHDDQTRELVPESQLKKDLLDKLPEKYKKSICVVEIDEQDVQVGMATEF</sequence>
<name>A0A495J398_9SPHI</name>